<accession>A0ABS3K0K1</accession>
<keyword evidence="2" id="KW-1185">Reference proteome</keyword>
<sequence length="58" mass="6287">MFDCLFRIATDVVTAPVAVVADVVTLGGMVNDRDEPYTITKARRIGFDTAKVIDKLAS</sequence>
<name>A0ABS3K0K1_9HYPH</name>
<dbReference type="Proteomes" id="UP000718278">
    <property type="component" value="Unassembled WGS sequence"/>
</dbReference>
<protein>
    <submittedName>
        <fullName evidence="1">Uncharacterized protein</fullName>
    </submittedName>
</protein>
<evidence type="ECO:0000313" key="2">
    <source>
        <dbReference type="Proteomes" id="UP000718278"/>
    </source>
</evidence>
<gene>
    <name evidence="1" type="ORF">IPV26_12185</name>
</gene>
<organism evidence="1 2">
    <name type="scientific">Brucella pituitosa</name>
    <dbReference type="NCBI Taxonomy" id="571256"/>
    <lineage>
        <taxon>Bacteria</taxon>
        <taxon>Pseudomonadati</taxon>
        <taxon>Pseudomonadota</taxon>
        <taxon>Alphaproteobacteria</taxon>
        <taxon>Hyphomicrobiales</taxon>
        <taxon>Brucellaceae</taxon>
        <taxon>Brucella/Ochrobactrum group</taxon>
        <taxon>Brucella</taxon>
    </lineage>
</organism>
<dbReference type="EMBL" id="JADIJS010000002">
    <property type="protein sequence ID" value="MBO1040422.1"/>
    <property type="molecule type" value="Genomic_DNA"/>
</dbReference>
<dbReference type="RefSeq" id="WP_207488886.1">
    <property type="nucleotide sequence ID" value="NZ_JADIJS010000002.1"/>
</dbReference>
<proteinExistence type="predicted"/>
<evidence type="ECO:0000313" key="1">
    <source>
        <dbReference type="EMBL" id="MBO1040422.1"/>
    </source>
</evidence>
<reference evidence="1 2" key="1">
    <citation type="submission" date="2020-10" db="EMBL/GenBank/DDBJ databases">
        <title>Genomic characterization of underground lake bacteria from Wind Cave National Park: Insight into the archetypical LuxI/LuxR and identification of LuxR solos.</title>
        <authorList>
            <person name="Wengert P.C."/>
            <person name="Savka M.A."/>
        </authorList>
    </citation>
    <scope>NUCLEOTIDE SEQUENCE [LARGE SCALE GENOMIC DNA]</scope>
    <source>
        <strain evidence="1 2">SD316</strain>
    </source>
</reference>
<comment type="caution">
    <text evidence="1">The sequence shown here is derived from an EMBL/GenBank/DDBJ whole genome shotgun (WGS) entry which is preliminary data.</text>
</comment>